<dbReference type="InterPro" id="IPR042100">
    <property type="entry name" value="Bug_dom1"/>
</dbReference>
<dbReference type="SUPFAM" id="SSF53850">
    <property type="entry name" value="Periplasmic binding protein-like II"/>
    <property type="match status" value="1"/>
</dbReference>
<dbReference type="PANTHER" id="PTHR42928:SF5">
    <property type="entry name" value="BLR1237 PROTEIN"/>
    <property type="match status" value="1"/>
</dbReference>
<evidence type="ECO:0000313" key="3">
    <source>
        <dbReference type="EMBL" id="AVJ29020.1"/>
    </source>
</evidence>
<evidence type="ECO:0000256" key="1">
    <source>
        <dbReference type="ARBA" id="ARBA00006987"/>
    </source>
</evidence>
<keyword evidence="2" id="KW-0732">Signal</keyword>
<dbReference type="OrthoDB" id="8678477at2"/>
<gene>
    <name evidence="3" type="ORF">CLM73_18895</name>
</gene>
<dbReference type="RefSeq" id="WP_105239751.1">
    <property type="nucleotide sequence ID" value="NZ_CP023270.1"/>
</dbReference>
<feature type="chain" id="PRO_5015404855" evidence="2">
    <location>
        <begin position="28"/>
        <end position="327"/>
    </location>
</feature>
<name>A0A2S0IAE6_9BURK</name>
<comment type="similarity">
    <text evidence="1">Belongs to the UPF0065 (bug) family.</text>
</comment>
<dbReference type="EMBL" id="CP023270">
    <property type="protein sequence ID" value="AVJ29020.1"/>
    <property type="molecule type" value="Genomic_DNA"/>
</dbReference>
<protein>
    <submittedName>
        <fullName evidence="3">Tat pathway signal protein</fullName>
    </submittedName>
</protein>
<dbReference type="Pfam" id="PF03401">
    <property type="entry name" value="TctC"/>
    <property type="match status" value="1"/>
</dbReference>
<dbReference type="AlphaFoldDB" id="A0A2S0IAE6"/>
<dbReference type="PANTHER" id="PTHR42928">
    <property type="entry name" value="TRICARBOXYLATE-BINDING PROTEIN"/>
    <property type="match status" value="1"/>
</dbReference>
<dbReference type="Proteomes" id="UP000239477">
    <property type="component" value="Chromosome"/>
</dbReference>
<dbReference type="Gene3D" id="3.40.190.10">
    <property type="entry name" value="Periplasmic binding protein-like II"/>
    <property type="match status" value="1"/>
</dbReference>
<dbReference type="PIRSF" id="PIRSF017082">
    <property type="entry name" value="YflP"/>
    <property type="match status" value="1"/>
</dbReference>
<proteinExistence type="inferred from homology"/>
<dbReference type="CDD" id="cd07012">
    <property type="entry name" value="PBP2_Bug_TTT"/>
    <property type="match status" value="1"/>
</dbReference>
<evidence type="ECO:0000256" key="2">
    <source>
        <dbReference type="SAM" id="SignalP"/>
    </source>
</evidence>
<sequence length="327" mass="34143">MNLRCKHVARRAAAAALLCLGATSAMAAGYPERPVTMVVPFPPGGVADTIARPLAQALGDKLGQPIVIENKGGAGGAIGIGQAGRAKPDGYTLLLSLSSISILPAADRLLERKPAYQLDQFVPIARITADPTVLVVRADAPYKTLDEFIDAAKKQGGKLSYGSSGIYGTMHVPMEMLQNAAGIKMMHVPFTGAGPAVQALVGGQVDALATGPSSVMQLIQAGRVRPLAHWGEGKLDSLPDVPSLKSKGYDASFVQWSGVFALAGTPPAVIDKLRQAVKQIADDPAVQARIAGTGSPVQYLDAPAFDDYWKKDSASLEVAVQRIGKVE</sequence>
<reference evidence="3 4" key="1">
    <citation type="submission" date="2017-09" db="EMBL/GenBank/DDBJ databases">
        <title>Genomic, metabolic, and phenotypic characteristics of bacterial isolates from the natural microbiome of the model nematode Caenorhabditis elegans.</title>
        <authorList>
            <person name="Zimmermann J."/>
            <person name="Obeng N."/>
            <person name="Yang W."/>
            <person name="Obeng O."/>
            <person name="Kissoyan K."/>
            <person name="Pees B."/>
            <person name="Dirksen P."/>
            <person name="Hoppner M."/>
            <person name="Franke A."/>
            <person name="Rosenstiel P."/>
            <person name="Leippe M."/>
            <person name="Dierking K."/>
            <person name="Kaleta C."/>
            <person name="Schulenburg H."/>
        </authorList>
    </citation>
    <scope>NUCLEOTIDE SEQUENCE [LARGE SCALE GENOMIC DNA]</scope>
    <source>
        <strain evidence="3 4">MYb73</strain>
    </source>
</reference>
<dbReference type="Gene3D" id="3.40.190.150">
    <property type="entry name" value="Bordetella uptake gene, domain 1"/>
    <property type="match status" value="1"/>
</dbReference>
<accession>A0A2S0IAE6</accession>
<organism evidence="3 4">
    <name type="scientific">Achromobacter spanius</name>
    <dbReference type="NCBI Taxonomy" id="217203"/>
    <lineage>
        <taxon>Bacteria</taxon>
        <taxon>Pseudomonadati</taxon>
        <taxon>Pseudomonadota</taxon>
        <taxon>Betaproteobacteria</taxon>
        <taxon>Burkholderiales</taxon>
        <taxon>Alcaligenaceae</taxon>
        <taxon>Achromobacter</taxon>
    </lineage>
</organism>
<feature type="signal peptide" evidence="2">
    <location>
        <begin position="1"/>
        <end position="27"/>
    </location>
</feature>
<keyword evidence="4" id="KW-1185">Reference proteome</keyword>
<evidence type="ECO:0000313" key="4">
    <source>
        <dbReference type="Proteomes" id="UP000239477"/>
    </source>
</evidence>
<dbReference type="InterPro" id="IPR005064">
    <property type="entry name" value="BUG"/>
</dbReference>